<dbReference type="Pfam" id="PF01594">
    <property type="entry name" value="AI-2E_transport"/>
    <property type="match status" value="1"/>
</dbReference>
<feature type="transmembrane region" description="Helical" evidence="8">
    <location>
        <begin position="67"/>
        <end position="89"/>
    </location>
</feature>
<evidence type="ECO:0000256" key="5">
    <source>
        <dbReference type="ARBA" id="ARBA00022692"/>
    </source>
</evidence>
<dbReference type="PANTHER" id="PTHR21716">
    <property type="entry name" value="TRANSMEMBRANE PROTEIN"/>
    <property type="match status" value="1"/>
</dbReference>
<keyword evidence="4" id="KW-1003">Cell membrane</keyword>
<evidence type="ECO:0000256" key="1">
    <source>
        <dbReference type="ARBA" id="ARBA00004651"/>
    </source>
</evidence>
<evidence type="ECO:0000313" key="10">
    <source>
        <dbReference type="Proteomes" id="UP000034154"/>
    </source>
</evidence>
<dbReference type="PANTHER" id="PTHR21716:SF53">
    <property type="entry name" value="PERMEASE PERM-RELATED"/>
    <property type="match status" value="1"/>
</dbReference>
<accession>A0A0G1JF40</accession>
<dbReference type="PATRIC" id="fig|1619000.3.peg.559"/>
<organism evidence="9 10">
    <name type="scientific">Candidatus Uhrbacteria bacterium GW2011_GWF2_44_350</name>
    <dbReference type="NCBI Taxonomy" id="1619000"/>
    <lineage>
        <taxon>Bacteria</taxon>
        <taxon>Candidatus Uhriibacteriota</taxon>
    </lineage>
</organism>
<evidence type="ECO:0000256" key="8">
    <source>
        <dbReference type="SAM" id="Phobius"/>
    </source>
</evidence>
<keyword evidence="3" id="KW-0813">Transport</keyword>
<feature type="transmembrane region" description="Helical" evidence="8">
    <location>
        <begin position="258"/>
        <end position="283"/>
    </location>
</feature>
<feature type="transmembrane region" description="Helical" evidence="8">
    <location>
        <begin position="12"/>
        <end position="34"/>
    </location>
</feature>
<dbReference type="InterPro" id="IPR002549">
    <property type="entry name" value="AI-2E-like"/>
</dbReference>
<proteinExistence type="inferred from homology"/>
<comment type="caution">
    <text evidence="9">The sequence shown here is derived from an EMBL/GenBank/DDBJ whole genome shotgun (WGS) entry which is preliminary data.</text>
</comment>
<sequence>MPPRSVDRPHLISVSTWTIFKVLLILVAIGLLWLLRDIMAMLFVALLLTALIDPFATWFARHHIPRALAVILVYAVLLALGVLIVVLLVPPLISQVQQLIANFSLIFDGLTHSFSRLQDFTVEYGFGENFQSSLQTLEDGVTSSFITIFSTISGFFGSLAAFVIVLVLTFYMVVEEDAARRFFKNVAPVEYQPFLANLFNKMQKRVGYWLRGQLVLGVVVGLAVYLGLLILGVPFALLLGLIAGLLEIIPYAGPILSSVPILIIAFSISPIKGFAALVLVIAIQQIENNILVPKIMQKAIGLNPVISIVAMLVGIKFGGLVGALLAIPVATMISVAIEELFSGSATEGK</sequence>
<keyword evidence="6 8" id="KW-1133">Transmembrane helix</keyword>
<evidence type="ECO:0000256" key="7">
    <source>
        <dbReference type="ARBA" id="ARBA00023136"/>
    </source>
</evidence>
<evidence type="ECO:0008006" key="11">
    <source>
        <dbReference type="Google" id="ProtNLM"/>
    </source>
</evidence>
<feature type="transmembrane region" description="Helical" evidence="8">
    <location>
        <begin position="145"/>
        <end position="174"/>
    </location>
</feature>
<dbReference type="GO" id="GO:0005886">
    <property type="term" value="C:plasma membrane"/>
    <property type="evidence" value="ECO:0007669"/>
    <property type="project" value="UniProtKB-SubCell"/>
</dbReference>
<name>A0A0G1JF40_9BACT</name>
<evidence type="ECO:0000256" key="4">
    <source>
        <dbReference type="ARBA" id="ARBA00022475"/>
    </source>
</evidence>
<evidence type="ECO:0000256" key="6">
    <source>
        <dbReference type="ARBA" id="ARBA00022989"/>
    </source>
</evidence>
<dbReference type="AlphaFoldDB" id="A0A0G1JF40"/>
<feature type="transmembrane region" description="Helical" evidence="8">
    <location>
        <begin position="295"/>
        <end position="315"/>
    </location>
</feature>
<feature type="transmembrane region" description="Helical" evidence="8">
    <location>
        <begin position="40"/>
        <end position="60"/>
    </location>
</feature>
<dbReference type="Proteomes" id="UP000034154">
    <property type="component" value="Unassembled WGS sequence"/>
</dbReference>
<gene>
    <name evidence="9" type="ORF">UW63_C0031G0009</name>
</gene>
<evidence type="ECO:0000256" key="2">
    <source>
        <dbReference type="ARBA" id="ARBA00009773"/>
    </source>
</evidence>
<keyword evidence="5 8" id="KW-0812">Transmembrane</keyword>
<reference evidence="9 10" key="1">
    <citation type="journal article" date="2015" name="Nature">
        <title>rRNA introns, odd ribosomes, and small enigmatic genomes across a large radiation of phyla.</title>
        <authorList>
            <person name="Brown C.T."/>
            <person name="Hug L.A."/>
            <person name="Thomas B.C."/>
            <person name="Sharon I."/>
            <person name="Castelle C.J."/>
            <person name="Singh A."/>
            <person name="Wilkins M.J."/>
            <person name="Williams K.H."/>
            <person name="Banfield J.F."/>
        </authorList>
    </citation>
    <scope>NUCLEOTIDE SEQUENCE [LARGE SCALE GENOMIC DNA]</scope>
</reference>
<feature type="transmembrane region" description="Helical" evidence="8">
    <location>
        <begin position="214"/>
        <end position="246"/>
    </location>
</feature>
<evidence type="ECO:0000256" key="3">
    <source>
        <dbReference type="ARBA" id="ARBA00022448"/>
    </source>
</evidence>
<evidence type="ECO:0000313" key="9">
    <source>
        <dbReference type="EMBL" id="KKT70246.1"/>
    </source>
</evidence>
<dbReference type="EMBL" id="LCJB01000031">
    <property type="protein sequence ID" value="KKT70246.1"/>
    <property type="molecule type" value="Genomic_DNA"/>
</dbReference>
<comment type="subcellular location">
    <subcellularLocation>
        <location evidence="1">Cell membrane</location>
        <topology evidence="1">Multi-pass membrane protein</topology>
    </subcellularLocation>
</comment>
<protein>
    <recommendedName>
        <fullName evidence="11">AI-2E family transporter</fullName>
    </recommendedName>
</protein>
<keyword evidence="7 8" id="KW-0472">Membrane</keyword>
<dbReference type="GO" id="GO:0055085">
    <property type="term" value="P:transmembrane transport"/>
    <property type="evidence" value="ECO:0007669"/>
    <property type="project" value="TreeGrafter"/>
</dbReference>
<comment type="similarity">
    <text evidence="2">Belongs to the autoinducer-2 exporter (AI-2E) (TC 2.A.86) family.</text>
</comment>